<keyword evidence="3" id="KW-1185">Reference proteome</keyword>
<feature type="transmembrane region" description="Helical" evidence="1">
    <location>
        <begin position="103"/>
        <end position="121"/>
    </location>
</feature>
<keyword evidence="1" id="KW-0472">Membrane</keyword>
<evidence type="ECO:0008006" key="4">
    <source>
        <dbReference type="Google" id="ProtNLM"/>
    </source>
</evidence>
<comment type="caution">
    <text evidence="2">The sequence shown here is derived from an EMBL/GenBank/DDBJ whole genome shotgun (WGS) entry which is preliminary data.</text>
</comment>
<sequence length="124" mass="13816">MKVHFINVVAVLAAVFIGIGLFVGEVPWLGLAGSVIGFSIAEIIRGNKVKKGEIVDAPNDERVTTNIRRFEVTMFALSYGVLFLYAFIARYAADTNTIRTDYVLIYIVAVFFIWLIGISIVKKR</sequence>
<dbReference type="Proteomes" id="UP000642571">
    <property type="component" value="Unassembled WGS sequence"/>
</dbReference>
<gene>
    <name evidence="2" type="ORF">GCM10011389_41370</name>
</gene>
<reference evidence="3" key="1">
    <citation type="journal article" date="2019" name="Int. J. Syst. Evol. Microbiol.">
        <title>The Global Catalogue of Microorganisms (GCM) 10K type strain sequencing project: providing services to taxonomists for standard genome sequencing and annotation.</title>
        <authorList>
            <consortium name="The Broad Institute Genomics Platform"/>
            <consortium name="The Broad Institute Genome Sequencing Center for Infectious Disease"/>
            <person name="Wu L."/>
            <person name="Ma J."/>
        </authorList>
    </citation>
    <scope>NUCLEOTIDE SEQUENCE [LARGE SCALE GENOMIC DNA]</scope>
    <source>
        <strain evidence="3">CGMCC 1.15353</strain>
    </source>
</reference>
<keyword evidence="1" id="KW-0812">Transmembrane</keyword>
<evidence type="ECO:0000313" key="2">
    <source>
        <dbReference type="EMBL" id="GGD29557.1"/>
    </source>
</evidence>
<keyword evidence="1" id="KW-1133">Transmembrane helix</keyword>
<protein>
    <recommendedName>
        <fullName evidence="4">DUF2178 domain-containing protein</fullName>
    </recommendedName>
</protein>
<dbReference type="EMBL" id="BMIN01000032">
    <property type="protein sequence ID" value="GGD29557.1"/>
    <property type="molecule type" value="Genomic_DNA"/>
</dbReference>
<feature type="transmembrane region" description="Helical" evidence="1">
    <location>
        <begin position="5"/>
        <end position="22"/>
    </location>
</feature>
<organism evidence="2 3">
    <name type="scientific">Pontibacillus salipaludis</name>
    <dbReference type="NCBI Taxonomy" id="1697394"/>
    <lineage>
        <taxon>Bacteria</taxon>
        <taxon>Bacillati</taxon>
        <taxon>Bacillota</taxon>
        <taxon>Bacilli</taxon>
        <taxon>Bacillales</taxon>
        <taxon>Bacillaceae</taxon>
        <taxon>Pontibacillus</taxon>
    </lineage>
</organism>
<evidence type="ECO:0000313" key="3">
    <source>
        <dbReference type="Proteomes" id="UP000642571"/>
    </source>
</evidence>
<feature type="transmembrane region" description="Helical" evidence="1">
    <location>
        <begin position="72"/>
        <end position="91"/>
    </location>
</feature>
<name>A0ABQ1QKU7_9BACI</name>
<proteinExistence type="predicted"/>
<dbReference type="RefSeq" id="WP_188656224.1">
    <property type="nucleotide sequence ID" value="NZ_BMIN01000032.1"/>
</dbReference>
<evidence type="ECO:0000256" key="1">
    <source>
        <dbReference type="SAM" id="Phobius"/>
    </source>
</evidence>
<accession>A0ABQ1QKU7</accession>